<dbReference type="GO" id="GO:0046872">
    <property type="term" value="F:metal ion binding"/>
    <property type="evidence" value="ECO:0007669"/>
    <property type="project" value="UniProtKB-KW"/>
</dbReference>
<dbReference type="SUPFAM" id="SSF49503">
    <property type="entry name" value="Cupredoxins"/>
    <property type="match status" value="1"/>
</dbReference>
<dbReference type="EMBL" id="RXIC02000025">
    <property type="protein sequence ID" value="KAB1208480.1"/>
    <property type="molecule type" value="Genomic_DNA"/>
</dbReference>
<dbReference type="Proteomes" id="UP000516437">
    <property type="component" value="Chromosome 7"/>
</dbReference>
<keyword evidence="1" id="KW-0479">Metal-binding</keyword>
<dbReference type="GO" id="GO:0009055">
    <property type="term" value="F:electron transfer activity"/>
    <property type="evidence" value="ECO:0007669"/>
    <property type="project" value="InterPro"/>
</dbReference>
<evidence type="ECO:0000256" key="2">
    <source>
        <dbReference type="ARBA" id="ARBA00023008"/>
    </source>
</evidence>
<dbReference type="CDD" id="cd11013">
    <property type="entry name" value="Plantacyanin"/>
    <property type="match status" value="1"/>
</dbReference>
<dbReference type="InterPro" id="IPR041844">
    <property type="entry name" value="Plantacyanin"/>
</dbReference>
<dbReference type="InterPro" id="IPR028871">
    <property type="entry name" value="BlueCu_1_BS"/>
</dbReference>
<sequence>MKRKFPGQALTQILHPQLSSLVSLLVYVLFVEDFISQMAQRRASATVAAVLLFCLLLHRENVWAATFTVGDGRGWTFNVEGWPRGKTFKSGDVLVFNYNRALHNVVVVDRRGYDDCKAPAGAKTFQSGSDKIKLVKGPNYFICTFPGHCQSKMKIAVYAL</sequence>
<evidence type="ECO:0000256" key="3">
    <source>
        <dbReference type="ARBA" id="ARBA00023157"/>
    </source>
</evidence>
<dbReference type="InterPro" id="IPR008972">
    <property type="entry name" value="Cupredoxin"/>
</dbReference>
<dbReference type="Gene3D" id="2.60.40.420">
    <property type="entry name" value="Cupredoxins - blue copper proteins"/>
    <property type="match status" value="1"/>
</dbReference>
<evidence type="ECO:0000313" key="7">
    <source>
        <dbReference type="EMBL" id="KAB1208480.1"/>
    </source>
</evidence>
<organism evidence="7 8">
    <name type="scientific">Morella rubra</name>
    <name type="common">Chinese bayberry</name>
    <dbReference type="NCBI Taxonomy" id="262757"/>
    <lineage>
        <taxon>Eukaryota</taxon>
        <taxon>Viridiplantae</taxon>
        <taxon>Streptophyta</taxon>
        <taxon>Embryophyta</taxon>
        <taxon>Tracheophyta</taxon>
        <taxon>Spermatophyta</taxon>
        <taxon>Magnoliopsida</taxon>
        <taxon>eudicotyledons</taxon>
        <taxon>Gunneridae</taxon>
        <taxon>Pentapetalae</taxon>
        <taxon>rosids</taxon>
        <taxon>fabids</taxon>
        <taxon>Fagales</taxon>
        <taxon>Myricaceae</taxon>
        <taxon>Morella</taxon>
    </lineage>
</organism>
<gene>
    <name evidence="7" type="ORF">CJ030_MR7G022662</name>
</gene>
<keyword evidence="3" id="KW-1015">Disulfide bond</keyword>
<dbReference type="InterPro" id="IPR039391">
    <property type="entry name" value="Phytocyanin-like"/>
</dbReference>
<evidence type="ECO:0000256" key="4">
    <source>
        <dbReference type="ARBA" id="ARBA00071970"/>
    </source>
</evidence>
<name>A0A6A1VBC0_9ROSI</name>
<dbReference type="GO" id="GO:0005886">
    <property type="term" value="C:plasma membrane"/>
    <property type="evidence" value="ECO:0007669"/>
    <property type="project" value="TreeGrafter"/>
</dbReference>
<protein>
    <recommendedName>
        <fullName evidence="4">Basic blue protein</fullName>
    </recommendedName>
    <alternativeName>
        <fullName evidence="5">Plantacyanin</fullName>
    </alternativeName>
</protein>
<dbReference type="PANTHER" id="PTHR33021">
    <property type="entry name" value="BLUE COPPER PROTEIN"/>
    <property type="match status" value="1"/>
</dbReference>
<dbReference type="InterPro" id="IPR003245">
    <property type="entry name" value="Phytocyanin_dom"/>
</dbReference>
<proteinExistence type="predicted"/>
<evidence type="ECO:0000259" key="6">
    <source>
        <dbReference type="PROSITE" id="PS51485"/>
    </source>
</evidence>
<keyword evidence="2" id="KW-0186">Copper</keyword>
<dbReference type="PROSITE" id="PS51485">
    <property type="entry name" value="PHYTOCYANIN"/>
    <property type="match status" value="1"/>
</dbReference>
<dbReference type="OrthoDB" id="1934652at2759"/>
<evidence type="ECO:0000313" key="8">
    <source>
        <dbReference type="Proteomes" id="UP000516437"/>
    </source>
</evidence>
<evidence type="ECO:0000256" key="5">
    <source>
        <dbReference type="ARBA" id="ARBA00082491"/>
    </source>
</evidence>
<comment type="caution">
    <text evidence="7">The sequence shown here is derived from an EMBL/GenBank/DDBJ whole genome shotgun (WGS) entry which is preliminary data.</text>
</comment>
<dbReference type="FunFam" id="2.60.40.420:FF:000013">
    <property type="entry name" value="basic blue protein-like"/>
    <property type="match status" value="1"/>
</dbReference>
<evidence type="ECO:0000256" key="1">
    <source>
        <dbReference type="ARBA" id="ARBA00022723"/>
    </source>
</evidence>
<accession>A0A6A1VBC0</accession>
<dbReference type="Pfam" id="PF02298">
    <property type="entry name" value="Cu_bind_like"/>
    <property type="match status" value="1"/>
</dbReference>
<feature type="domain" description="Phytocyanin" evidence="6">
    <location>
        <begin position="65"/>
        <end position="160"/>
    </location>
</feature>
<keyword evidence="8" id="KW-1185">Reference proteome</keyword>
<reference evidence="7 8" key="1">
    <citation type="journal article" date="2019" name="Plant Biotechnol. J.">
        <title>The red bayberry genome and genetic basis of sex determination.</title>
        <authorList>
            <person name="Jia H.M."/>
            <person name="Jia H.J."/>
            <person name="Cai Q.L."/>
            <person name="Wang Y."/>
            <person name="Zhao H.B."/>
            <person name="Yang W.F."/>
            <person name="Wang G.Y."/>
            <person name="Li Y.H."/>
            <person name="Zhan D.L."/>
            <person name="Shen Y.T."/>
            <person name="Niu Q.F."/>
            <person name="Chang L."/>
            <person name="Qiu J."/>
            <person name="Zhao L."/>
            <person name="Xie H.B."/>
            <person name="Fu W.Y."/>
            <person name="Jin J."/>
            <person name="Li X.W."/>
            <person name="Jiao Y."/>
            <person name="Zhou C.C."/>
            <person name="Tu T."/>
            <person name="Chai C.Y."/>
            <person name="Gao J.L."/>
            <person name="Fan L.J."/>
            <person name="van de Weg E."/>
            <person name="Wang J.Y."/>
            <person name="Gao Z.S."/>
        </authorList>
    </citation>
    <scope>NUCLEOTIDE SEQUENCE [LARGE SCALE GENOMIC DNA]</scope>
    <source>
        <tissue evidence="7">Leaves</tissue>
    </source>
</reference>
<dbReference type="PANTHER" id="PTHR33021:SF341">
    <property type="entry name" value="BASIC BLUE PROTEIN-LIKE"/>
    <property type="match status" value="1"/>
</dbReference>
<dbReference type="PROSITE" id="PS00196">
    <property type="entry name" value="COPPER_BLUE"/>
    <property type="match status" value="1"/>
</dbReference>
<dbReference type="AlphaFoldDB" id="A0A6A1VBC0"/>